<accession>A0A1W1CXE4</accession>
<dbReference type="PANTHER" id="PTHR30469">
    <property type="entry name" value="MULTIDRUG RESISTANCE PROTEIN MDTA"/>
    <property type="match status" value="1"/>
</dbReference>
<organism evidence="3">
    <name type="scientific">hydrothermal vent metagenome</name>
    <dbReference type="NCBI Taxonomy" id="652676"/>
    <lineage>
        <taxon>unclassified sequences</taxon>
        <taxon>metagenomes</taxon>
        <taxon>ecological metagenomes</taxon>
    </lineage>
</organism>
<dbReference type="SUPFAM" id="SSF111369">
    <property type="entry name" value="HlyD-like secretion proteins"/>
    <property type="match status" value="1"/>
</dbReference>
<dbReference type="NCBIfam" id="TIGR01730">
    <property type="entry name" value="RND_mfp"/>
    <property type="match status" value="1"/>
</dbReference>
<keyword evidence="1" id="KW-0175">Coiled coil</keyword>
<feature type="domain" description="Multidrug resistance protein MdtA-like barrel-sandwich hybrid" evidence="2">
    <location>
        <begin position="56"/>
        <end position="189"/>
    </location>
</feature>
<dbReference type="EMBL" id="FPHI01000051">
    <property type="protein sequence ID" value="SFV70464.1"/>
    <property type="molecule type" value="Genomic_DNA"/>
</dbReference>
<reference evidence="3" key="1">
    <citation type="submission" date="2016-10" db="EMBL/GenBank/DDBJ databases">
        <authorList>
            <person name="de Groot N.N."/>
        </authorList>
    </citation>
    <scope>NUCLEOTIDE SEQUENCE</scope>
</reference>
<dbReference type="AlphaFoldDB" id="A0A1W1CXE4"/>
<dbReference type="InterPro" id="IPR006143">
    <property type="entry name" value="RND_pump_MFP"/>
</dbReference>
<evidence type="ECO:0000256" key="1">
    <source>
        <dbReference type="SAM" id="Coils"/>
    </source>
</evidence>
<protein>
    <submittedName>
        <fullName evidence="3">RND multidrug efflux membrane fusion protein</fullName>
    </submittedName>
</protein>
<feature type="coiled-coil region" evidence="1">
    <location>
        <begin position="139"/>
        <end position="166"/>
    </location>
</feature>
<dbReference type="InterPro" id="IPR058625">
    <property type="entry name" value="MdtA-like_BSH"/>
</dbReference>
<sequence length="344" mass="37501">MGIKGKSLLEARKAEVANTELPDAEVISVPVVKGTPGNLSNKVSFLAQVLSDKSIQLSTKLAGYVEKVNVEESQVVKKGELLVRIDAIELRSNIDALHATLNTQKSDLLLAKSIHNRNTKLYRVGGIAKEKLEMSALTLKSKQSLIENTQQKIAQLKHQLTYLSIRAPFDGVIDRLFLHQGDLAATGKPILSMSDGAKKLVFSYAPTQAKVIKKGLSVYDSHEKIGEIKSLYTTSKNGLLSAEIALSKTIDLPVGTSMSINVLTDEAGGCVLPANTLVHKKEGIFVMAYVEGKFVPLKVNVLMQEKQQILLSECPKDVVAYGSEVKLSELPLYDKVQIVGEKHE</sequence>
<dbReference type="GO" id="GO:1990281">
    <property type="term" value="C:efflux pump complex"/>
    <property type="evidence" value="ECO:0007669"/>
    <property type="project" value="TreeGrafter"/>
</dbReference>
<dbReference type="Pfam" id="PF25917">
    <property type="entry name" value="BSH_RND"/>
    <property type="match status" value="1"/>
</dbReference>
<dbReference type="Gene3D" id="2.40.50.100">
    <property type="match status" value="1"/>
</dbReference>
<gene>
    <name evidence="3" type="ORF">MNB_SV-3-361</name>
</gene>
<evidence type="ECO:0000313" key="3">
    <source>
        <dbReference type="EMBL" id="SFV70464.1"/>
    </source>
</evidence>
<dbReference type="GO" id="GO:0015562">
    <property type="term" value="F:efflux transmembrane transporter activity"/>
    <property type="evidence" value="ECO:0007669"/>
    <property type="project" value="TreeGrafter"/>
</dbReference>
<evidence type="ECO:0000259" key="2">
    <source>
        <dbReference type="Pfam" id="PF25917"/>
    </source>
</evidence>
<proteinExistence type="predicted"/>
<dbReference type="Gene3D" id="1.10.287.470">
    <property type="entry name" value="Helix hairpin bin"/>
    <property type="match status" value="1"/>
</dbReference>
<name>A0A1W1CXE4_9ZZZZ</name>